<sequence>MKEYKSENIRNVGIIAHGGAGKTSLTEAMLFSSGAVNRLGKVDDGTSTTDFEPEEIRRKVTISAALAPCEWNGQKINIVDTPGYADFVAEVKGSLSAVDAALVVLCAASGVEVETEKVWQYANDLHLPRIAFINKMDRENADFYSVLNSMKEKLGGHIVPVQLPIGAQSVFKGIVDLVKMKALVPVNSQCSQYNETDIPSDMGDQAQEARQAMLEAVAETDDELLTKYLEGEELTEQEISTGLHKGIMQGKFYPVLCGSAMKNIGVFQLLNLIVDNIASPAAKVSVGKHPLTQETVERKVSDPFSALVFKTTADPFVGRLSYIRVLSGQLKPDSTIYNASKDKMERLGSLFALRGKNQDPMPVANAGDIVVVAKLQESGTGDTLCDKDKPVIYPGMEYPKPMFTMCIEPKNKGDEDKIGSALGRLTDEDPTLRVRKDAETRQLLVTGTGELQLDIMAERMKRKFGVEIKLSTPKIPYRETIRGNVKIEGKHKKQSGGHGQYGHVWLQLEPLSSGGDFEFVDAIFGGAVPRQYIPAVEKGVRDALAGGILAGYPMVDVKVTLTDGSYHTVDSSEMAFKIASTMALRKGALQAKPVLLEPIYQMDVLVPETYMGDVVGDLNGKRGRIQGMEPNGKGMSAVKAQVPLSEVFNYAIHLRSLTQGRGSFDMNFSHYEEVPQRIAETIIAGAKKDKVTEEE</sequence>
<dbReference type="CDD" id="cd01434">
    <property type="entry name" value="EFG_mtEFG1_IV"/>
    <property type="match status" value="1"/>
</dbReference>
<dbReference type="CDD" id="cd03713">
    <property type="entry name" value="EFG_mtEFG_C"/>
    <property type="match status" value="1"/>
</dbReference>
<dbReference type="GO" id="GO:0003924">
    <property type="term" value="F:GTPase activity"/>
    <property type="evidence" value="ECO:0007669"/>
    <property type="project" value="InterPro"/>
</dbReference>
<evidence type="ECO:0000256" key="5">
    <source>
        <dbReference type="NCBIfam" id="TIGR00484"/>
    </source>
</evidence>
<dbReference type="Pfam" id="PF00679">
    <property type="entry name" value="EFG_C"/>
    <property type="match status" value="1"/>
</dbReference>
<dbReference type="SUPFAM" id="SSF52540">
    <property type="entry name" value="P-loop containing nucleoside triphosphate hydrolases"/>
    <property type="match status" value="1"/>
</dbReference>
<dbReference type="Gene3D" id="3.30.70.240">
    <property type="match status" value="1"/>
</dbReference>
<comment type="similarity">
    <text evidence="1">Belongs to the TRAFAC class translation factor GTPase superfamily. Classic translation factor GTPase family. EF-G/EF-2 subfamily.</text>
</comment>
<dbReference type="SUPFAM" id="SSF54980">
    <property type="entry name" value="EF-G C-terminal domain-like"/>
    <property type="match status" value="2"/>
</dbReference>
<dbReference type="eggNOG" id="COG0480">
    <property type="taxonomic scope" value="Bacteria"/>
</dbReference>
<dbReference type="PRINTS" id="PR00315">
    <property type="entry name" value="ELONGATNFCT"/>
</dbReference>
<dbReference type="CDD" id="cd16262">
    <property type="entry name" value="EFG_III"/>
    <property type="match status" value="1"/>
</dbReference>
<dbReference type="GO" id="GO:0003746">
    <property type="term" value="F:translation elongation factor activity"/>
    <property type="evidence" value="ECO:0007669"/>
    <property type="project" value="UniProtKB-UniRule"/>
</dbReference>
<dbReference type="FunFam" id="3.40.50.300:FF:001994">
    <property type="entry name" value="Translation elongation factor G"/>
    <property type="match status" value="1"/>
</dbReference>
<evidence type="ECO:0000259" key="6">
    <source>
        <dbReference type="PROSITE" id="PS51722"/>
    </source>
</evidence>
<dbReference type="InterPro" id="IPR009000">
    <property type="entry name" value="Transl_B-barrel_sf"/>
</dbReference>
<evidence type="ECO:0000256" key="4">
    <source>
        <dbReference type="ARBA" id="ARBA00023134"/>
    </source>
</evidence>
<evidence type="ECO:0000256" key="2">
    <source>
        <dbReference type="ARBA" id="ARBA00017872"/>
    </source>
</evidence>
<dbReference type="PANTHER" id="PTHR43261:SF6">
    <property type="entry name" value="ELONGATION FACTOR G-LIKE PROTEIN"/>
    <property type="match status" value="1"/>
</dbReference>
<dbReference type="InterPro" id="IPR020568">
    <property type="entry name" value="Ribosomal_Su5_D2-typ_SF"/>
</dbReference>
<dbReference type="InterPro" id="IPR005225">
    <property type="entry name" value="Small_GTP-bd"/>
</dbReference>
<dbReference type="EMBL" id="AFGF01000013">
    <property type="protein sequence ID" value="EGO65788.1"/>
    <property type="molecule type" value="Genomic_DNA"/>
</dbReference>
<dbReference type="FunFam" id="3.30.70.240:FF:000001">
    <property type="entry name" value="Elongation factor G"/>
    <property type="match status" value="1"/>
</dbReference>
<protein>
    <recommendedName>
        <fullName evidence="2 5">Elongation factor G</fullName>
    </recommendedName>
</protein>
<dbReference type="AlphaFoldDB" id="F7NDX3"/>
<dbReference type="PROSITE" id="PS51722">
    <property type="entry name" value="G_TR_2"/>
    <property type="match status" value="1"/>
</dbReference>
<evidence type="ECO:0000313" key="8">
    <source>
        <dbReference type="Proteomes" id="UP000003240"/>
    </source>
</evidence>
<dbReference type="CDD" id="cd04170">
    <property type="entry name" value="EF-G_bact"/>
    <property type="match status" value="1"/>
</dbReference>
<dbReference type="Gene3D" id="3.30.70.870">
    <property type="entry name" value="Elongation Factor G (Translational Gtpase), domain 3"/>
    <property type="match status" value="1"/>
</dbReference>
<dbReference type="InterPro" id="IPR035647">
    <property type="entry name" value="EFG_III/V"/>
</dbReference>
<dbReference type="InterPro" id="IPR053905">
    <property type="entry name" value="EF-G-like_DII"/>
</dbReference>
<keyword evidence="3" id="KW-0547">Nucleotide-binding</keyword>
<keyword evidence="4" id="KW-0342">GTP-binding</keyword>
<dbReference type="SMART" id="SM00889">
    <property type="entry name" value="EFG_IV"/>
    <property type="match status" value="1"/>
</dbReference>
<dbReference type="Pfam" id="PF03764">
    <property type="entry name" value="EFG_IV"/>
    <property type="match status" value="1"/>
</dbReference>
<dbReference type="OrthoDB" id="9804431at2"/>
<dbReference type="SUPFAM" id="SSF50447">
    <property type="entry name" value="Translation proteins"/>
    <property type="match status" value="1"/>
</dbReference>
<dbReference type="RefSeq" id="WP_004091946.1">
    <property type="nucleotide sequence ID" value="NZ_AFGF01000013.1"/>
</dbReference>
<dbReference type="Gene3D" id="2.40.30.10">
    <property type="entry name" value="Translation factors"/>
    <property type="match status" value="1"/>
</dbReference>
<dbReference type="InterPro" id="IPR004540">
    <property type="entry name" value="Transl_elong_EFG/EF2"/>
</dbReference>
<dbReference type="InterPro" id="IPR035649">
    <property type="entry name" value="EFG_V"/>
</dbReference>
<dbReference type="Pfam" id="PF22042">
    <property type="entry name" value="EF-G_D2"/>
    <property type="match status" value="1"/>
</dbReference>
<dbReference type="InterPro" id="IPR000795">
    <property type="entry name" value="T_Tr_GTP-bd_dom"/>
</dbReference>
<dbReference type="InterPro" id="IPR041095">
    <property type="entry name" value="EFG_II"/>
</dbReference>
<dbReference type="InterPro" id="IPR005517">
    <property type="entry name" value="Transl_elong_EFG/EF2_IV"/>
</dbReference>
<proteinExistence type="inferred from homology"/>
<dbReference type="GO" id="GO:0032790">
    <property type="term" value="P:ribosome disassembly"/>
    <property type="evidence" value="ECO:0007669"/>
    <property type="project" value="TreeGrafter"/>
</dbReference>
<dbReference type="NCBIfam" id="NF009379">
    <property type="entry name" value="PRK12740.1-3"/>
    <property type="match status" value="1"/>
</dbReference>
<dbReference type="Gene3D" id="3.40.50.300">
    <property type="entry name" value="P-loop containing nucleotide triphosphate hydrolases"/>
    <property type="match status" value="1"/>
</dbReference>
<keyword evidence="7" id="KW-0648">Protein biosynthesis</keyword>
<dbReference type="Pfam" id="PF14492">
    <property type="entry name" value="EFG_III"/>
    <property type="match status" value="1"/>
</dbReference>
<dbReference type="STRING" id="1009370.ALO_01155"/>
<dbReference type="NCBIfam" id="NF009891">
    <property type="entry name" value="PRK13351.1-1"/>
    <property type="match status" value="1"/>
</dbReference>
<comment type="caution">
    <text evidence="7">The sequence shown here is derived from an EMBL/GenBank/DDBJ whole genome shotgun (WGS) entry which is preliminary data.</text>
</comment>
<dbReference type="InterPro" id="IPR000640">
    <property type="entry name" value="EFG_V-like"/>
</dbReference>
<dbReference type="InterPro" id="IPR014721">
    <property type="entry name" value="Ribsml_uS5_D2-typ_fold_subgr"/>
</dbReference>
<dbReference type="NCBIfam" id="TIGR00484">
    <property type="entry name" value="EF-G"/>
    <property type="match status" value="1"/>
</dbReference>
<name>F7NDX3_9FIRM</name>
<evidence type="ECO:0000256" key="1">
    <source>
        <dbReference type="ARBA" id="ARBA00005870"/>
    </source>
</evidence>
<dbReference type="NCBIfam" id="NF009381">
    <property type="entry name" value="PRK12740.1-5"/>
    <property type="match status" value="1"/>
</dbReference>
<organism evidence="7 8">
    <name type="scientific">Acetonema longum DSM 6540</name>
    <dbReference type="NCBI Taxonomy" id="1009370"/>
    <lineage>
        <taxon>Bacteria</taxon>
        <taxon>Bacillati</taxon>
        <taxon>Bacillota</taxon>
        <taxon>Negativicutes</taxon>
        <taxon>Acetonemataceae</taxon>
        <taxon>Acetonema</taxon>
    </lineage>
</organism>
<feature type="domain" description="Tr-type G" evidence="6">
    <location>
        <begin position="7"/>
        <end position="281"/>
    </location>
</feature>
<dbReference type="InterPro" id="IPR009022">
    <property type="entry name" value="EFG_III"/>
</dbReference>
<keyword evidence="8" id="KW-1185">Reference proteome</keyword>
<dbReference type="FunFam" id="3.30.230.10:FF:000003">
    <property type="entry name" value="Elongation factor G"/>
    <property type="match status" value="1"/>
</dbReference>
<dbReference type="Pfam" id="PF00009">
    <property type="entry name" value="GTP_EFTU"/>
    <property type="match status" value="1"/>
</dbReference>
<evidence type="ECO:0000256" key="3">
    <source>
        <dbReference type="ARBA" id="ARBA00022741"/>
    </source>
</evidence>
<dbReference type="PANTHER" id="PTHR43261">
    <property type="entry name" value="TRANSLATION ELONGATION FACTOR G-RELATED"/>
    <property type="match status" value="1"/>
</dbReference>
<dbReference type="SMART" id="SM00838">
    <property type="entry name" value="EFG_C"/>
    <property type="match status" value="1"/>
</dbReference>
<dbReference type="SUPFAM" id="SSF54211">
    <property type="entry name" value="Ribosomal protein S5 domain 2-like"/>
    <property type="match status" value="1"/>
</dbReference>
<dbReference type="InterPro" id="IPR047872">
    <property type="entry name" value="EFG_IV"/>
</dbReference>
<keyword evidence="7" id="KW-0251">Elongation factor</keyword>
<evidence type="ECO:0000313" key="7">
    <source>
        <dbReference type="EMBL" id="EGO65788.1"/>
    </source>
</evidence>
<accession>F7NDX3</accession>
<dbReference type="NCBIfam" id="TIGR00231">
    <property type="entry name" value="small_GTP"/>
    <property type="match status" value="1"/>
</dbReference>
<reference evidence="7 8" key="1">
    <citation type="journal article" date="2011" name="EMBO J.">
        <title>Structural diversity of bacterial flagellar motors.</title>
        <authorList>
            <person name="Chen S."/>
            <person name="Beeby M."/>
            <person name="Murphy G.E."/>
            <person name="Leadbetter J.R."/>
            <person name="Hendrixson D.R."/>
            <person name="Briegel A."/>
            <person name="Li Z."/>
            <person name="Shi J."/>
            <person name="Tocheva E.I."/>
            <person name="Muller A."/>
            <person name="Dobro M.J."/>
            <person name="Jensen G.J."/>
        </authorList>
    </citation>
    <scope>NUCLEOTIDE SEQUENCE [LARGE SCALE GENOMIC DNA]</scope>
    <source>
        <strain evidence="7 8">DSM 6540</strain>
    </source>
</reference>
<dbReference type="CDD" id="cd04088">
    <property type="entry name" value="EFG_mtEFG_II"/>
    <property type="match status" value="1"/>
</dbReference>
<dbReference type="Proteomes" id="UP000003240">
    <property type="component" value="Unassembled WGS sequence"/>
</dbReference>
<dbReference type="GO" id="GO:0005525">
    <property type="term" value="F:GTP binding"/>
    <property type="evidence" value="ECO:0007669"/>
    <property type="project" value="UniProtKB-UniRule"/>
</dbReference>
<dbReference type="Gene3D" id="3.30.230.10">
    <property type="match status" value="1"/>
</dbReference>
<gene>
    <name evidence="7" type="ORF">ALO_01155</name>
</gene>
<dbReference type="InterPro" id="IPR027417">
    <property type="entry name" value="P-loop_NTPase"/>
</dbReference>